<dbReference type="EMBL" id="VSDQ01000729">
    <property type="protein sequence ID" value="TYA70167.1"/>
    <property type="molecule type" value="Genomic_DNA"/>
</dbReference>
<dbReference type="Proteomes" id="UP000323930">
    <property type="component" value="Unassembled WGS sequence"/>
</dbReference>
<gene>
    <name evidence="2" type="ORF">FUA24_23070</name>
</gene>
<feature type="chain" id="PRO_5022952833" description="SPOR domain-containing protein" evidence="1">
    <location>
        <begin position="21"/>
        <end position="626"/>
    </location>
</feature>
<comment type="caution">
    <text evidence="2">The sequence shown here is derived from an EMBL/GenBank/DDBJ whole genome shotgun (WGS) entry which is preliminary data.</text>
</comment>
<sequence length="626" mass="71929">MNCKIALCILLLASSIPAFSQNNKANSFEYFGPYKVFVNGNTFLKPRKQKNYLNPRLKNEDAVLYNIDEDREKKTYSSTSVSVNIPKNATIEKALVIWACNYNICFIDEAKDKRLDKIPSTDMDDGTIKFKGPFHQDYLTLRPNVILDNSKYDTKTESDIFDPSIFSIDITEMLQKQNKVNGTYWLANFNTIQGQNKDGLSAGWSILIIYKQPNIEDNFISGSIGLTEINQETETAIVFPNAKSSMDIEYKSDIPFSLSMFTLGGDPNENEENIFWAKSTYKNTPINFENRDNTDLLSSSIDNFGGRQPRLKNNFGVDLFTVKSSIPTLMLKKDNDTDMTLGIESLNNTEKMQIIYSVLEIPSAKKLDPEQDYNMDFAGNTQLPLAQETAKKEEKKIEDEIDIRTYNIPNLESGYYIVNGVFGVKSNRINWIKHLNTISDYTLNYFNNPENKFDYIFLKYTKDLEVAKSLYYEARKLKDFEDTWILEVSAATKQVSAQNNYNSSIASKPSLPLNQSVTKKKRTENNITIRSSSSSDIDIRSYSIPSIVEGYYVVNGVFAYKSNRINWIIHLNNNSSYSVSYFNNPANNYDYIYLYHTKDLSFAKKKYFEARQKKDFEDTWILEVVN</sequence>
<dbReference type="AlphaFoldDB" id="A0A5D0HJC9"/>
<accession>A0A5D0HJC9</accession>
<reference evidence="2 3" key="1">
    <citation type="submission" date="2019-08" db="EMBL/GenBank/DDBJ databases">
        <title>Seonamhaeicola sediminis sp. nov., isolated from marine sediment.</title>
        <authorList>
            <person name="Cao W.R."/>
        </authorList>
    </citation>
    <scope>NUCLEOTIDE SEQUENCE [LARGE SCALE GENOMIC DNA]</scope>
    <source>
        <strain evidence="2 3">B011</strain>
    </source>
</reference>
<feature type="signal peptide" evidence="1">
    <location>
        <begin position="1"/>
        <end position="20"/>
    </location>
</feature>
<evidence type="ECO:0008006" key="4">
    <source>
        <dbReference type="Google" id="ProtNLM"/>
    </source>
</evidence>
<evidence type="ECO:0000313" key="2">
    <source>
        <dbReference type="EMBL" id="TYA70167.1"/>
    </source>
</evidence>
<dbReference type="RefSeq" id="WP_148545625.1">
    <property type="nucleotide sequence ID" value="NZ_VSDQ01000729.1"/>
</dbReference>
<organism evidence="2 3">
    <name type="scientific">Seonamhaeicola marinus</name>
    <dbReference type="NCBI Taxonomy" id="1912246"/>
    <lineage>
        <taxon>Bacteria</taxon>
        <taxon>Pseudomonadati</taxon>
        <taxon>Bacteroidota</taxon>
        <taxon>Flavobacteriia</taxon>
        <taxon>Flavobacteriales</taxon>
        <taxon>Flavobacteriaceae</taxon>
    </lineage>
</organism>
<evidence type="ECO:0000256" key="1">
    <source>
        <dbReference type="SAM" id="SignalP"/>
    </source>
</evidence>
<evidence type="ECO:0000313" key="3">
    <source>
        <dbReference type="Proteomes" id="UP000323930"/>
    </source>
</evidence>
<keyword evidence="3" id="KW-1185">Reference proteome</keyword>
<name>A0A5D0HJC9_9FLAO</name>
<keyword evidence="1" id="KW-0732">Signal</keyword>
<protein>
    <recommendedName>
        <fullName evidence="4">SPOR domain-containing protein</fullName>
    </recommendedName>
</protein>
<dbReference type="OrthoDB" id="607469at2"/>
<proteinExistence type="predicted"/>